<dbReference type="GO" id="GO:0019888">
    <property type="term" value="F:protein phosphatase regulator activity"/>
    <property type="evidence" value="ECO:0007669"/>
    <property type="project" value="InterPro"/>
</dbReference>
<reference evidence="2 5" key="2">
    <citation type="journal article" date="2020" name="Appl. Microbiol. Biotechnol.">
        <title>Targeted gene deletion in Brettanomyces bruxellensis with an expression-free CRISPR-Cas9 system.</title>
        <authorList>
            <person name="Varela C."/>
            <person name="Bartel C."/>
            <person name="Onetto C."/>
            <person name="Borneman A."/>
        </authorList>
    </citation>
    <scope>NUCLEOTIDE SEQUENCE [LARGE SCALE GENOMIC DNA]</scope>
    <source>
        <strain evidence="2 5">AWRI1613</strain>
    </source>
</reference>
<keyword evidence="4" id="KW-1185">Reference proteome</keyword>
<evidence type="ECO:0000313" key="2">
    <source>
        <dbReference type="EMBL" id="KAF6013537.1"/>
    </source>
</evidence>
<dbReference type="InterPro" id="IPR026241">
    <property type="entry name" value="GIP4"/>
</dbReference>
<evidence type="ECO:0000313" key="3">
    <source>
        <dbReference type="EMBL" id="VUG18881.1"/>
    </source>
</evidence>
<gene>
    <name evidence="3" type="ORF">DEBR0S4_04830G</name>
    <name evidence="2" type="ORF">HII12_001674</name>
</gene>
<protein>
    <submittedName>
        <fullName evidence="3">DEBR0S4_04830g1_1</fullName>
    </submittedName>
</protein>
<sequence>MAKNNASTFDSLEAKIIQFHFCSSKTLRLISLVQRLIAELKTGNVVITKDAAAYLILQTAVLFNVSKETYERSAILLRGCTFNPSQPIKPDSSGSAINFDCIDNNISGMSLPAKSSPSTLDTLQLFEVLLINMSHIYDAKLRNAAKLRSKMSGSAGEEDTRWKEIAPKEIFKFPELSFAATTVLTAKSSLEAIPMFSDAYREILTSQIELIRTQLAEMIDTDADPVAGTYLMHRGYLLMLRLADLYCIICRTGQKIYRDNFQLLSKFARNGNEGLRMALQGLSRCFMRKGGNKYLIRIIERYSESTDAYNTRLTYLEDFYHAEMETESSIVKMIQVLKDLKVQWSKILKVSTQSRAIHFKVAGNLPNRARSVRPQIRPPNLQTVKTARPKAKANPGIAAARAAAIGNKTPHKSVGQMFQQKMLREAKEGKINFRPLIRNPARTRTQGKAVNGKRVSSYGSIVNGVNGLSIAKMEDKVDKKECENDKYKAKNEQSSSESGARVEKKAVNGVLHKKNDTKHSLSGLQVNHSRNKGECIGEKFTEAEIQSVSGSSVNSSSGKSSPMNKSISSSSNSTKRHTEEVGNLIVCHNDDKEYDEGGNLVKKVRFKDVPEYSEKEDAPTSQQMSKQMKQKYLMYRPQMMRETKMMNSQEGLAFRMFKNGYSQEVDGFLERESGKMLSLRHFKGGGRLSRLFGRK</sequence>
<evidence type="ECO:0000313" key="5">
    <source>
        <dbReference type="Proteomes" id="UP000568158"/>
    </source>
</evidence>
<dbReference type="Proteomes" id="UP000568158">
    <property type="component" value="Unassembled WGS sequence"/>
</dbReference>
<dbReference type="EMBL" id="JABCYN010000021">
    <property type="protein sequence ID" value="KAF6013537.1"/>
    <property type="molecule type" value="Genomic_DNA"/>
</dbReference>
<accession>A0A7D9H0J6</accession>
<organism evidence="3 4">
    <name type="scientific">Dekkera bruxellensis</name>
    <name type="common">Brettanomyces custersii</name>
    <dbReference type="NCBI Taxonomy" id="5007"/>
    <lineage>
        <taxon>Eukaryota</taxon>
        <taxon>Fungi</taxon>
        <taxon>Dikarya</taxon>
        <taxon>Ascomycota</taxon>
        <taxon>Saccharomycotina</taxon>
        <taxon>Pichiomycetes</taxon>
        <taxon>Pichiales</taxon>
        <taxon>Pichiaceae</taxon>
        <taxon>Brettanomyces</taxon>
    </lineage>
</organism>
<feature type="region of interest" description="Disordered" evidence="1">
    <location>
        <begin position="547"/>
        <end position="578"/>
    </location>
</feature>
<dbReference type="GO" id="GO:0005737">
    <property type="term" value="C:cytoplasm"/>
    <property type="evidence" value="ECO:0007669"/>
    <property type="project" value="InterPro"/>
</dbReference>
<dbReference type="GO" id="GO:0008157">
    <property type="term" value="F:protein phosphatase 1 binding"/>
    <property type="evidence" value="ECO:0007669"/>
    <property type="project" value="InterPro"/>
</dbReference>
<dbReference type="Proteomes" id="UP000478008">
    <property type="component" value="Unassembled WGS sequence"/>
</dbReference>
<feature type="compositionally biased region" description="Basic and acidic residues" evidence="1">
    <location>
        <begin position="478"/>
        <end position="491"/>
    </location>
</feature>
<evidence type="ECO:0000256" key="1">
    <source>
        <dbReference type="SAM" id="MobiDB-lite"/>
    </source>
</evidence>
<dbReference type="AlphaFoldDB" id="A0A7D9H0J6"/>
<feature type="region of interest" description="Disordered" evidence="1">
    <location>
        <begin position="478"/>
        <end position="503"/>
    </location>
</feature>
<evidence type="ECO:0000313" key="4">
    <source>
        <dbReference type="Proteomes" id="UP000478008"/>
    </source>
</evidence>
<proteinExistence type="predicted"/>
<dbReference type="EMBL" id="CABFWN010000004">
    <property type="protein sequence ID" value="VUG18881.1"/>
    <property type="molecule type" value="Genomic_DNA"/>
</dbReference>
<name>A0A7D9H0J6_DEKBR</name>
<dbReference type="PRINTS" id="PR02082">
    <property type="entry name" value="GLC7IP4"/>
</dbReference>
<feature type="compositionally biased region" description="Low complexity" evidence="1">
    <location>
        <begin position="547"/>
        <end position="573"/>
    </location>
</feature>
<reference evidence="3 4" key="1">
    <citation type="submission" date="2019-07" db="EMBL/GenBank/DDBJ databases">
        <authorList>
            <person name="Friedrich A."/>
            <person name="Schacherer J."/>
        </authorList>
    </citation>
    <scope>NUCLEOTIDE SEQUENCE [LARGE SCALE GENOMIC DNA]</scope>
</reference>